<dbReference type="SUPFAM" id="SSF53756">
    <property type="entry name" value="UDP-Glycosyltransferase/glycogen phosphorylase"/>
    <property type="match status" value="1"/>
</dbReference>
<proteinExistence type="predicted"/>
<dbReference type="Proteomes" id="UP000218181">
    <property type="component" value="Unassembled WGS sequence"/>
</dbReference>
<comment type="caution">
    <text evidence="1">The sequence shown here is derived from an EMBL/GenBank/DDBJ whole genome shotgun (WGS) entry which is preliminary data.</text>
</comment>
<organism evidence="1 2">
    <name type="scientific">Lactococcus fujiensis JCM 16395</name>
    <dbReference type="NCBI Taxonomy" id="1291764"/>
    <lineage>
        <taxon>Bacteria</taxon>
        <taxon>Bacillati</taxon>
        <taxon>Bacillota</taxon>
        <taxon>Bacilli</taxon>
        <taxon>Lactobacillales</taxon>
        <taxon>Streptococcaceae</taxon>
        <taxon>Lactococcus</taxon>
    </lineage>
</organism>
<evidence type="ECO:0000313" key="2">
    <source>
        <dbReference type="Proteomes" id="UP000218181"/>
    </source>
</evidence>
<protein>
    <recommendedName>
        <fullName evidence="3">Glycosyltransferase</fullName>
    </recommendedName>
</protein>
<dbReference type="RefSeq" id="WP_054638993.1">
    <property type="nucleotide sequence ID" value="NZ_BBAL01000001.1"/>
</dbReference>
<dbReference type="STRING" id="1291764.GCA_001311235_00315"/>
<dbReference type="OrthoDB" id="9811902at2"/>
<dbReference type="Gene3D" id="3.40.50.2000">
    <property type="entry name" value="Glycogen Phosphorylase B"/>
    <property type="match status" value="2"/>
</dbReference>
<dbReference type="AlphaFoldDB" id="A0A2A5RPQ3"/>
<name>A0A2A5RPQ3_9LACT</name>
<keyword evidence="2" id="KW-1185">Reference proteome</keyword>
<evidence type="ECO:0008006" key="3">
    <source>
        <dbReference type="Google" id="ProtNLM"/>
    </source>
</evidence>
<evidence type="ECO:0000313" key="1">
    <source>
        <dbReference type="EMBL" id="PCS01425.1"/>
    </source>
</evidence>
<sequence>MTKDKKAFLIHYDGYYDLRLKFVEENLTKNGYDVSLIFSDFDHFSKSRKSYMNKNLKLIHVPSYNKNISVKRIFSYLSFTHQVLKMINEEKPNLIYAIIPPNTLVKSLAAYKIKDKNVQLIFDIFDLYPEQMPRLSHSILADQWKKLRNNYLGSADFVLLECKYYQNILKAHLLENQNAVLYLNKPMIKEHYQFEWNENLINFAYLGSINHHIDMNKLCLLLEKINQLKPVLLHIIGDGENTDVLMRQLQEANIAYVNYGKLFDFEKKKQILQKCQYGLNIYRENLGIGLTMKSIDYFQIGLPFINCGIYDTGAIFLSRQDSLIHLFEVETEQDMNLLADRISTINKEEWFRLHEEISDIFIDNFSDERYQIQLENIMEKITDGFIKV</sequence>
<gene>
    <name evidence="1" type="ORF">RT41_GL000189</name>
</gene>
<dbReference type="EMBL" id="JXJU01000001">
    <property type="protein sequence ID" value="PCS01425.1"/>
    <property type="molecule type" value="Genomic_DNA"/>
</dbReference>
<reference evidence="1 2" key="1">
    <citation type="submission" date="2014-12" db="EMBL/GenBank/DDBJ databases">
        <title>Draft genome sequences of 10 type strains of Lactococcus.</title>
        <authorList>
            <person name="Sun Z."/>
            <person name="Zhong Z."/>
            <person name="Liu W."/>
            <person name="Zhang W."/>
            <person name="Zhang H."/>
        </authorList>
    </citation>
    <scope>NUCLEOTIDE SEQUENCE [LARGE SCALE GENOMIC DNA]</scope>
    <source>
        <strain evidence="1 2">JCM 16395</strain>
    </source>
</reference>
<accession>A0A2A5RPQ3</accession>